<dbReference type="InterPro" id="IPR006860">
    <property type="entry name" value="FecR"/>
</dbReference>
<evidence type="ECO:0000259" key="2">
    <source>
        <dbReference type="Pfam" id="PF04773"/>
    </source>
</evidence>
<organism evidence="3 4">
    <name type="scientific">Solitalea canadensis (strain ATCC 29591 / DSM 3403 / JCM 21819 / LMG 8368 / NBRC 15130 / NCIMB 12057 / USAM 9D)</name>
    <name type="common">Flexibacter canadensis</name>
    <dbReference type="NCBI Taxonomy" id="929556"/>
    <lineage>
        <taxon>Bacteria</taxon>
        <taxon>Pseudomonadati</taxon>
        <taxon>Bacteroidota</taxon>
        <taxon>Sphingobacteriia</taxon>
        <taxon>Sphingobacteriales</taxon>
        <taxon>Sphingobacteriaceae</taxon>
        <taxon>Solitalea</taxon>
    </lineage>
</organism>
<accession>H8KWU9</accession>
<keyword evidence="1" id="KW-0812">Transmembrane</keyword>
<gene>
    <name evidence="3" type="ordered locus">Solca_3268</name>
</gene>
<dbReference type="Proteomes" id="UP000007590">
    <property type="component" value="Chromosome"/>
</dbReference>
<dbReference type="Pfam" id="PF04773">
    <property type="entry name" value="FecR"/>
    <property type="match status" value="1"/>
</dbReference>
<reference evidence="3" key="1">
    <citation type="submission" date="2012-02" db="EMBL/GenBank/DDBJ databases">
        <title>The complete genome of Solitalea canadensis DSM 3403.</title>
        <authorList>
            <consortium name="US DOE Joint Genome Institute (JGI-PGF)"/>
            <person name="Lucas S."/>
            <person name="Copeland A."/>
            <person name="Lapidus A."/>
            <person name="Glavina del Rio T."/>
            <person name="Dalin E."/>
            <person name="Tice H."/>
            <person name="Bruce D."/>
            <person name="Goodwin L."/>
            <person name="Pitluck S."/>
            <person name="Peters L."/>
            <person name="Ovchinnikova G."/>
            <person name="Lu M."/>
            <person name="Kyrpides N."/>
            <person name="Mavromatis K."/>
            <person name="Ivanova N."/>
            <person name="Brettin T."/>
            <person name="Detter J.C."/>
            <person name="Han C."/>
            <person name="Larimer F."/>
            <person name="Land M."/>
            <person name="Hauser L."/>
            <person name="Markowitz V."/>
            <person name="Cheng J.-F."/>
            <person name="Hugenholtz P."/>
            <person name="Woyke T."/>
            <person name="Wu D."/>
            <person name="Spring S."/>
            <person name="Schroeder M."/>
            <person name="Kopitz M."/>
            <person name="Brambilla E."/>
            <person name="Klenk H.-P."/>
            <person name="Eisen J.A."/>
        </authorList>
    </citation>
    <scope>NUCLEOTIDE SEQUENCE</scope>
    <source>
        <strain evidence="3">DSM 3403</strain>
    </source>
</reference>
<proteinExistence type="predicted"/>
<feature type="domain" description="FecR protein" evidence="2">
    <location>
        <begin position="141"/>
        <end position="241"/>
    </location>
</feature>
<evidence type="ECO:0000256" key="1">
    <source>
        <dbReference type="SAM" id="Phobius"/>
    </source>
</evidence>
<protein>
    <submittedName>
        <fullName evidence="3">Fe2+-dicitrate sensor, membrane component</fullName>
    </submittedName>
</protein>
<dbReference type="HOGENOM" id="CLU_050192_2_1_10"/>
<dbReference type="PANTHER" id="PTHR30273:SF2">
    <property type="entry name" value="PROTEIN FECR"/>
    <property type="match status" value="1"/>
</dbReference>
<evidence type="ECO:0000313" key="3">
    <source>
        <dbReference type="EMBL" id="AFD08278.1"/>
    </source>
</evidence>
<dbReference type="Gene3D" id="3.55.50.30">
    <property type="match status" value="1"/>
</dbReference>
<dbReference type="KEGG" id="scn:Solca_3268"/>
<keyword evidence="1" id="KW-1133">Transmembrane helix</keyword>
<dbReference type="Gene3D" id="2.60.120.1440">
    <property type="match status" value="1"/>
</dbReference>
<dbReference type="EMBL" id="CP003349">
    <property type="protein sequence ID" value="AFD08278.1"/>
    <property type="molecule type" value="Genomic_DNA"/>
</dbReference>
<dbReference type="STRING" id="929556.Solca_3268"/>
<dbReference type="InterPro" id="IPR012373">
    <property type="entry name" value="Ferrdict_sens_TM"/>
</dbReference>
<dbReference type="GO" id="GO:0016989">
    <property type="term" value="F:sigma factor antagonist activity"/>
    <property type="evidence" value="ECO:0007669"/>
    <property type="project" value="TreeGrafter"/>
</dbReference>
<sequence length="363" mass="41402">MFVCTAKKGVWNKMSSSKSNSFKNKAEELILDESFIRWVKFGLPEDNRKWENALVQQPDLKNVFAEARLWILEMGFESAVPENSEEIAFYQRLRASIDNTQAINVRRMIPQWLRIAATLTGAIVSLLAAYWALNYYSFKHITTGNGEIVRILLPDSSEVILNANTKVKYERKWNENEPRELWIEGEGFFNIRHINKDQTHIKNSERFIVHTSDLNIQVLGTSFNVNTRRNKTKVVLSAGKIQLSLKDNSKAPIVMVPGDAITYSQQQKAIVKNKSVLNPSVSSAWKEHRLIFVQSNIKEIAEQIEDNLGYTVKINAPSLNNRTISGSVATSNEDVLFKVLADLLNVDIKKDPQNKIILIQEKK</sequence>
<keyword evidence="4" id="KW-1185">Reference proteome</keyword>
<keyword evidence="1" id="KW-0472">Membrane</keyword>
<name>H8KWU9_SOLCM</name>
<dbReference type="eggNOG" id="COG3712">
    <property type="taxonomic scope" value="Bacteria"/>
</dbReference>
<evidence type="ECO:0000313" key="4">
    <source>
        <dbReference type="Proteomes" id="UP000007590"/>
    </source>
</evidence>
<dbReference type="AlphaFoldDB" id="H8KWU9"/>
<dbReference type="PIRSF" id="PIRSF018266">
    <property type="entry name" value="FecR"/>
    <property type="match status" value="1"/>
</dbReference>
<feature type="transmembrane region" description="Helical" evidence="1">
    <location>
        <begin position="112"/>
        <end position="133"/>
    </location>
</feature>
<dbReference type="PANTHER" id="PTHR30273">
    <property type="entry name" value="PERIPLASMIC SIGNAL SENSOR AND SIGMA FACTOR ACTIVATOR FECR-RELATED"/>
    <property type="match status" value="1"/>
</dbReference>